<name>A0AAF0F573_9BASI</name>
<dbReference type="GO" id="GO:0000139">
    <property type="term" value="C:Golgi membrane"/>
    <property type="evidence" value="ECO:0007669"/>
    <property type="project" value="InterPro"/>
</dbReference>
<sequence>MLHGLGLLRQQYTKYAAGSSQSPESTIQVLAQKLSDATLAREDRRAALLSLRALTRDHAAAVGEHALIPLLRWIKTRESDEEMLRAAVEACLSLCQVPQGDTSGEGHKRAVSNMHRLLDEPDALLALLALLAPAHAFYTRFAALQLLATLLEHRRADVQEKVLAAPGGCSAVLQCLEAAPTSSTEIIRNEALLLLPSLASGSADIQKIIAFEGAFERLLDIIAQEGRIEGGVVVQDALTGLEALLVDNGSNQNYFRETLSIPLLAPLLFFPPPLPPSADELAKHEYSSLRDAFLLQEWDEEKLANALLLVRCIRHLVDGHGDDHRENQRAMRNSGLTECLVQLVFASLAPPLLKAQTLHLLASVLRNSRQNQDLLSTSVVTPVALVRREDANEEMGEPPFQLSWQAPQPAMLCLIALALRGPGATEMASQAMAVRTAALAAFDALVAQNVDVRMTLLHALVAAPAPGQNHGNSNQLLLESIAHLPSTSLVSSTTSTKFDASQYLFASLMLSSLLHGSDTTKEFARRIHLDQSGRCVASATLQAPEGDEDPPTTLLHLIVGNLAMAMRELGEAVRRERAAAADANTSSSEDWTRVIVGYLVLLCHWLWQSPESVADLISESANLQVVLQPVAQSSGVDVVIQGLAAFVLGELYEFNPLTSQEDGVLTRQAMHPILYSRIGPDAFSTRLVRLKSDPRFATVGPDVFEQFVTLAAQPGKDDTPQLYFSWLFVEFWKEHYARMQKAVLVEPDTTSASSAESSAELLDARQQITTLTAELHRVQAEAALVDGLRADAAKAQAEAAESTQLREQLAAVRNVLDETKKALDEAHQQLRAQTGSAKESNDEHAQASEKLRAEHAAATERLRAELGADSRRRQEEHAAELEKLRQELFKETQLREEHQNELARLREEHAKGAAPADDAQLAQENEDLLVLLDELSTKHKRNKARMRMQGWDVSEDEDDDDDDEL</sequence>
<keyword evidence="3" id="KW-0175">Coiled coil</keyword>
<accession>A0AAF0F573</accession>
<organism evidence="7 8">
    <name type="scientific">Malassezia japonica</name>
    <dbReference type="NCBI Taxonomy" id="223818"/>
    <lineage>
        <taxon>Eukaryota</taxon>
        <taxon>Fungi</taxon>
        <taxon>Dikarya</taxon>
        <taxon>Basidiomycota</taxon>
        <taxon>Ustilaginomycotina</taxon>
        <taxon>Malasseziomycetes</taxon>
        <taxon>Malasseziales</taxon>
        <taxon>Malasseziaceae</taxon>
        <taxon>Malassezia</taxon>
    </lineage>
</organism>
<dbReference type="Pfam" id="PF04869">
    <property type="entry name" value="Uso1_p115_head"/>
    <property type="match status" value="1"/>
</dbReference>
<evidence type="ECO:0000259" key="5">
    <source>
        <dbReference type="Pfam" id="PF04869"/>
    </source>
</evidence>
<dbReference type="GO" id="GO:0005795">
    <property type="term" value="C:Golgi stack"/>
    <property type="evidence" value="ECO:0007669"/>
    <property type="project" value="TreeGrafter"/>
</dbReference>
<dbReference type="GO" id="GO:0012507">
    <property type="term" value="C:ER to Golgi transport vesicle membrane"/>
    <property type="evidence" value="ECO:0007669"/>
    <property type="project" value="TreeGrafter"/>
</dbReference>
<dbReference type="PANTHER" id="PTHR10013">
    <property type="entry name" value="GENERAL VESICULAR TRANSPORT FACTOR P115"/>
    <property type="match status" value="1"/>
</dbReference>
<dbReference type="GO" id="GO:0006888">
    <property type="term" value="P:endoplasmic reticulum to Golgi vesicle-mediated transport"/>
    <property type="evidence" value="ECO:0007669"/>
    <property type="project" value="TreeGrafter"/>
</dbReference>
<dbReference type="FunFam" id="1.25.10.10:FF:000296">
    <property type="entry name" value="Related to transport protein USO1"/>
    <property type="match status" value="1"/>
</dbReference>
<dbReference type="GO" id="GO:0048211">
    <property type="term" value="P:Golgi vesicle docking"/>
    <property type="evidence" value="ECO:0007669"/>
    <property type="project" value="TreeGrafter"/>
</dbReference>
<dbReference type="SUPFAM" id="SSF48371">
    <property type="entry name" value="ARM repeat"/>
    <property type="match status" value="2"/>
</dbReference>
<dbReference type="AlphaFoldDB" id="A0AAF0F573"/>
<dbReference type="GO" id="GO:0048280">
    <property type="term" value="P:vesicle fusion with Golgi apparatus"/>
    <property type="evidence" value="ECO:0007669"/>
    <property type="project" value="InterPro"/>
</dbReference>
<evidence type="ECO:0000256" key="3">
    <source>
        <dbReference type="ARBA" id="ARBA00023054"/>
    </source>
</evidence>
<feature type="region of interest" description="Disordered" evidence="4">
    <location>
        <begin position="830"/>
        <end position="853"/>
    </location>
</feature>
<feature type="region of interest" description="Disordered" evidence="4">
    <location>
        <begin position="935"/>
        <end position="965"/>
    </location>
</feature>
<keyword evidence="2" id="KW-0333">Golgi apparatus</keyword>
<reference evidence="7" key="1">
    <citation type="submission" date="2023-03" db="EMBL/GenBank/DDBJ databases">
        <title>Mating type loci evolution in Malassezia.</title>
        <authorList>
            <person name="Coelho M.A."/>
        </authorList>
    </citation>
    <scope>NUCLEOTIDE SEQUENCE</scope>
    <source>
        <strain evidence="7">CBS 9431</strain>
    </source>
</reference>
<evidence type="ECO:0000259" key="6">
    <source>
        <dbReference type="Pfam" id="PF04871"/>
    </source>
</evidence>
<keyword evidence="7" id="KW-0808">Transferase</keyword>
<dbReference type="InterPro" id="IPR011989">
    <property type="entry name" value="ARM-like"/>
</dbReference>
<feature type="domain" description="Vesicle tethering protein Uso1/P115-like head" evidence="5">
    <location>
        <begin position="370"/>
        <end position="743"/>
    </location>
</feature>
<protein>
    <submittedName>
        <fullName evidence="7">Type I protein arginine methyltransferase</fullName>
        <ecNumber evidence="7">2.1.1.319</ecNumber>
    </submittedName>
</protein>
<proteinExistence type="predicted"/>
<feature type="domain" description="Uso1/p115-like vesicle tethering protein C-terminal" evidence="6">
    <location>
        <begin position="845"/>
        <end position="964"/>
    </location>
</feature>
<dbReference type="InterPro" id="IPR006955">
    <property type="entry name" value="Uso1_p115_C"/>
</dbReference>
<evidence type="ECO:0000256" key="4">
    <source>
        <dbReference type="SAM" id="MobiDB-lite"/>
    </source>
</evidence>
<keyword evidence="8" id="KW-1185">Reference proteome</keyword>
<dbReference type="GO" id="GO:0032259">
    <property type="term" value="P:methylation"/>
    <property type="evidence" value="ECO:0007669"/>
    <property type="project" value="UniProtKB-KW"/>
</dbReference>
<dbReference type="EC" id="2.1.1.319" evidence="7"/>
<evidence type="ECO:0000256" key="1">
    <source>
        <dbReference type="ARBA" id="ARBA00004555"/>
    </source>
</evidence>
<feature type="compositionally biased region" description="Acidic residues" evidence="4">
    <location>
        <begin position="953"/>
        <end position="965"/>
    </location>
</feature>
<dbReference type="GO" id="GO:0005783">
    <property type="term" value="C:endoplasmic reticulum"/>
    <property type="evidence" value="ECO:0007669"/>
    <property type="project" value="TreeGrafter"/>
</dbReference>
<dbReference type="GeneID" id="85227642"/>
<dbReference type="PANTHER" id="PTHR10013:SF0">
    <property type="entry name" value="GENERAL VESICULAR TRANSPORT FACTOR P115"/>
    <property type="match status" value="1"/>
</dbReference>
<dbReference type="InterPro" id="IPR006953">
    <property type="entry name" value="Vesicle_Uso1_P115_head"/>
</dbReference>
<evidence type="ECO:0000313" key="8">
    <source>
        <dbReference type="Proteomes" id="UP001217754"/>
    </source>
</evidence>
<keyword evidence="7" id="KW-0489">Methyltransferase</keyword>
<dbReference type="Gene3D" id="1.25.10.10">
    <property type="entry name" value="Leucine-rich Repeat Variant"/>
    <property type="match status" value="1"/>
</dbReference>
<evidence type="ECO:0000313" key="7">
    <source>
        <dbReference type="EMBL" id="WFD41000.1"/>
    </source>
</evidence>
<dbReference type="Pfam" id="PF04871">
    <property type="entry name" value="Uso1_p115_C"/>
    <property type="match status" value="1"/>
</dbReference>
<comment type="subcellular location">
    <subcellularLocation>
        <location evidence="1">Golgi apparatus</location>
    </subcellularLocation>
</comment>
<dbReference type="Proteomes" id="UP001217754">
    <property type="component" value="Chromosome 8"/>
</dbReference>
<dbReference type="RefSeq" id="XP_060123897.1">
    <property type="nucleotide sequence ID" value="XM_060267914.1"/>
</dbReference>
<dbReference type="EMBL" id="CP119965">
    <property type="protein sequence ID" value="WFD41000.1"/>
    <property type="molecule type" value="Genomic_DNA"/>
</dbReference>
<dbReference type="InterPro" id="IPR024095">
    <property type="entry name" value="Vesicle_P115"/>
</dbReference>
<dbReference type="InterPro" id="IPR016024">
    <property type="entry name" value="ARM-type_fold"/>
</dbReference>
<feature type="compositionally biased region" description="Basic and acidic residues" evidence="4">
    <location>
        <begin position="839"/>
        <end position="853"/>
    </location>
</feature>
<dbReference type="GO" id="GO:0006886">
    <property type="term" value="P:intracellular protein transport"/>
    <property type="evidence" value="ECO:0007669"/>
    <property type="project" value="InterPro"/>
</dbReference>
<dbReference type="GO" id="GO:0035242">
    <property type="term" value="F:protein-arginine omega-N asymmetric methyltransferase activity"/>
    <property type="evidence" value="ECO:0007669"/>
    <property type="project" value="UniProtKB-EC"/>
</dbReference>
<gene>
    <name evidence="7" type="primary">USO1</name>
    <name evidence="7" type="ORF">MJAP1_003991</name>
</gene>
<evidence type="ECO:0000256" key="2">
    <source>
        <dbReference type="ARBA" id="ARBA00023034"/>
    </source>
</evidence>